<feature type="region of interest" description="Disordered" evidence="9">
    <location>
        <begin position="301"/>
        <end position="338"/>
    </location>
</feature>
<keyword evidence="7 8" id="KW-0472">Membrane</keyword>
<protein>
    <recommendedName>
        <fullName evidence="8">ATPase synthesis protein 25</fullName>
    </recommendedName>
</protein>
<dbReference type="OrthoDB" id="107372at2759"/>
<keyword evidence="6 8" id="KW-0496">Mitochondrion</keyword>
<evidence type="ECO:0000256" key="8">
    <source>
        <dbReference type="RuleBase" id="RU367062"/>
    </source>
</evidence>
<comment type="function">
    <text evidence="1">Probable mitochondrial mRNA stabilization factor.</text>
</comment>
<comment type="similarity">
    <text evidence="3 8">Belongs to the ATP25 family.</text>
</comment>
<name>A0A3E2H7Y2_SCYLI</name>
<dbReference type="GO" id="GO:0140053">
    <property type="term" value="P:mitochondrial gene expression"/>
    <property type="evidence" value="ECO:0007669"/>
    <property type="project" value="UniProtKB-UniRule"/>
</dbReference>
<feature type="non-terminal residue" evidence="10">
    <location>
        <position position="730"/>
    </location>
</feature>
<comment type="subcellular location">
    <subcellularLocation>
        <location evidence="2 8">Mitochondrion inner membrane</location>
        <topology evidence="2 8">Peripheral membrane protein</topology>
        <orientation evidence="2 8">Matrix side</orientation>
    </subcellularLocation>
</comment>
<dbReference type="EMBL" id="NCSJ02000127">
    <property type="protein sequence ID" value="RFU29484.1"/>
    <property type="molecule type" value="Genomic_DNA"/>
</dbReference>
<evidence type="ECO:0000256" key="6">
    <source>
        <dbReference type="ARBA" id="ARBA00023128"/>
    </source>
</evidence>
<feature type="region of interest" description="Disordered" evidence="9">
    <location>
        <begin position="66"/>
        <end position="92"/>
    </location>
</feature>
<keyword evidence="4 8" id="KW-0999">Mitochondrion inner membrane</keyword>
<dbReference type="Gene3D" id="3.30.460.10">
    <property type="entry name" value="Beta Polymerase, domain 2"/>
    <property type="match status" value="1"/>
</dbReference>
<dbReference type="AlphaFoldDB" id="A0A3E2H7Y2"/>
<dbReference type="Proteomes" id="UP000258309">
    <property type="component" value="Unassembled WGS sequence"/>
</dbReference>
<comment type="function">
    <text evidence="8">Mitochondrial mRNA stabilization factor.</text>
</comment>
<evidence type="ECO:0000256" key="5">
    <source>
        <dbReference type="ARBA" id="ARBA00022946"/>
    </source>
</evidence>
<gene>
    <name evidence="10" type="ORF">B7463_g6853</name>
</gene>
<evidence type="ECO:0000256" key="9">
    <source>
        <dbReference type="SAM" id="MobiDB-lite"/>
    </source>
</evidence>
<evidence type="ECO:0000256" key="4">
    <source>
        <dbReference type="ARBA" id="ARBA00022792"/>
    </source>
</evidence>
<dbReference type="STRING" id="5539.A0A3E2H7Y2"/>
<feature type="region of interest" description="Disordered" evidence="9">
    <location>
        <begin position="360"/>
        <end position="380"/>
    </location>
</feature>
<feature type="compositionally biased region" description="Polar residues" evidence="9">
    <location>
        <begin position="80"/>
        <end position="92"/>
    </location>
</feature>
<organism evidence="10 11">
    <name type="scientific">Scytalidium lignicola</name>
    <name type="common">Hyphomycete</name>
    <dbReference type="NCBI Taxonomy" id="5539"/>
    <lineage>
        <taxon>Eukaryota</taxon>
        <taxon>Fungi</taxon>
        <taxon>Dikarya</taxon>
        <taxon>Ascomycota</taxon>
        <taxon>Pezizomycotina</taxon>
        <taxon>Leotiomycetes</taxon>
        <taxon>Leotiomycetes incertae sedis</taxon>
        <taxon>Scytalidium</taxon>
    </lineage>
</organism>
<evidence type="ECO:0000313" key="10">
    <source>
        <dbReference type="EMBL" id="RFU29484.1"/>
    </source>
</evidence>
<dbReference type="OMA" id="CLSSWVP"/>
<keyword evidence="5 8" id="KW-0809">Transit peptide</keyword>
<feature type="non-terminal residue" evidence="10">
    <location>
        <position position="1"/>
    </location>
</feature>
<evidence type="ECO:0000256" key="1">
    <source>
        <dbReference type="ARBA" id="ARBA00003470"/>
    </source>
</evidence>
<dbReference type="InterPro" id="IPR040152">
    <property type="entry name" value="Atp25"/>
</dbReference>
<comment type="caution">
    <text evidence="10">The sequence shown here is derived from an EMBL/GenBank/DDBJ whole genome shotgun (WGS) entry which is preliminary data.</text>
</comment>
<evidence type="ECO:0000256" key="2">
    <source>
        <dbReference type="ARBA" id="ARBA00004443"/>
    </source>
</evidence>
<dbReference type="GO" id="GO:0005743">
    <property type="term" value="C:mitochondrial inner membrane"/>
    <property type="evidence" value="ECO:0007669"/>
    <property type="project" value="UniProtKB-SubCell"/>
</dbReference>
<evidence type="ECO:0000313" key="11">
    <source>
        <dbReference type="Proteomes" id="UP000258309"/>
    </source>
</evidence>
<feature type="compositionally biased region" description="Polar residues" evidence="9">
    <location>
        <begin position="102"/>
        <end position="111"/>
    </location>
</feature>
<keyword evidence="11" id="KW-1185">Reference proteome</keyword>
<feature type="region of interest" description="Disordered" evidence="9">
    <location>
        <begin position="102"/>
        <end position="121"/>
    </location>
</feature>
<dbReference type="InterPro" id="IPR043519">
    <property type="entry name" value="NT_sf"/>
</dbReference>
<sequence>MVAGRAIRAAGCTYCRVSILRSFITPAPVRRLGIQPISQPCLSLISKSYFSSRATEENKEQVVLAETPSISAEGEKKDSNPPNQETLNSDTSSLPWYLEVSSPQKKSQPLSDRQRIPDLPKLPPPILEPLLQQISVDLGLDDLSLLDLRNLDPPPALGANVLMIIGTTRSEKHLHLSADRLCRWLRTTYKLRPDADGLLGRNELKLKLRRKSRRAKLLGNGSLDDNGDDGIRTGWVCVNVGVVDSGVQPSSEPKEKTFVGFGRQQDGVRIVVQMMTQEKREEMNLEQLWGGIIQRGSVVEPEAENGEAGGSASPIGTIKSNSPISSPPRPTFTSDVGSLHIPHSRALHISSRRLAGVVVQTSIPRTNPPTETRSMPSTSQTLDLKQLENRVAQALSSGDYEYVSKLVFNNNDSTHHVEDRQWQHFLLSQLRLYLQNIPEEKALRELGNGTDNYKSTPFLKYFYSLIPRFPREVEWREIVWLSCHAHKLGHSGYTTPVLIDLLNQLQISGAEVGHDVYLSLVRRLLQSDKQDQTISPYNKDHLVHTIQILQTMYDRGINILTEELLATLQLNLLAQSNRGVATFSDPEETFDLVSLKLTSIPKRLHSILTMVGLVKSDEAHRVRLLCAYAKQQYWEAFWDYWRSFARHCEPRSAVLYETMFRCVAESNNQKACMKVLRTWVPEMEIESPAVLPEGPVLDAIQACVKVANLSGMEESLEESLDTRDMATVSV</sequence>
<dbReference type="PANTHER" id="PTHR28087:SF1">
    <property type="entry name" value="ATPASE SYNTHESIS PROTEIN 25, MITOCHONDRIAL"/>
    <property type="match status" value="1"/>
</dbReference>
<accession>A0A3E2H7Y2</accession>
<evidence type="ECO:0000256" key="3">
    <source>
        <dbReference type="ARBA" id="ARBA00010787"/>
    </source>
</evidence>
<dbReference type="FunFam" id="3.30.460.10:FF:000044">
    <property type="entry name" value="ATPase synthesis protein 25, mitochondrial"/>
    <property type="match status" value="1"/>
</dbReference>
<proteinExistence type="inferred from homology"/>
<reference evidence="10 11" key="1">
    <citation type="submission" date="2018-05" db="EMBL/GenBank/DDBJ databases">
        <title>Draft genome sequence of Scytalidium lignicola DSM 105466, a ubiquitous saprotrophic fungus.</title>
        <authorList>
            <person name="Buettner E."/>
            <person name="Gebauer A.M."/>
            <person name="Hofrichter M."/>
            <person name="Liers C."/>
            <person name="Kellner H."/>
        </authorList>
    </citation>
    <scope>NUCLEOTIDE SEQUENCE [LARGE SCALE GENOMIC DNA]</scope>
    <source>
        <strain evidence="10 11">DSM 105466</strain>
    </source>
</reference>
<evidence type="ECO:0000256" key="7">
    <source>
        <dbReference type="ARBA" id="ARBA00023136"/>
    </source>
</evidence>
<dbReference type="PANTHER" id="PTHR28087">
    <property type="entry name" value="ATPASE SYNTHESIS PROTEIN 25, MITOCHONDRIAL"/>
    <property type="match status" value="1"/>
</dbReference>
<dbReference type="GO" id="GO:0048255">
    <property type="term" value="P:mRNA stabilization"/>
    <property type="evidence" value="ECO:0007669"/>
    <property type="project" value="TreeGrafter"/>
</dbReference>